<comment type="caution">
    <text evidence="1">The sequence shown here is derived from an EMBL/GenBank/DDBJ whole genome shotgun (WGS) entry which is preliminary data.</text>
</comment>
<evidence type="ECO:0000313" key="1">
    <source>
        <dbReference type="EMBL" id="KRY18804.1"/>
    </source>
</evidence>
<dbReference type="Proteomes" id="UP000054783">
    <property type="component" value="Unassembled WGS sequence"/>
</dbReference>
<protein>
    <submittedName>
        <fullName evidence="1">Uncharacterized protein</fullName>
    </submittedName>
</protein>
<evidence type="ECO:0000313" key="2">
    <source>
        <dbReference type="Proteomes" id="UP000054783"/>
    </source>
</evidence>
<reference evidence="1 2" key="1">
    <citation type="submission" date="2015-01" db="EMBL/GenBank/DDBJ databases">
        <title>Evolution of Trichinella species and genotypes.</title>
        <authorList>
            <person name="Korhonen P.K."/>
            <person name="Edoardo P."/>
            <person name="Giuseppe L.R."/>
            <person name="Gasser R.B."/>
        </authorList>
    </citation>
    <scope>NUCLEOTIDE SEQUENCE [LARGE SCALE GENOMIC DNA]</scope>
    <source>
        <strain evidence="1">ISS2496</strain>
    </source>
</reference>
<organism evidence="1 2">
    <name type="scientific">Trichinella patagoniensis</name>
    <dbReference type="NCBI Taxonomy" id="990121"/>
    <lineage>
        <taxon>Eukaryota</taxon>
        <taxon>Metazoa</taxon>
        <taxon>Ecdysozoa</taxon>
        <taxon>Nematoda</taxon>
        <taxon>Enoplea</taxon>
        <taxon>Dorylaimia</taxon>
        <taxon>Trichinellida</taxon>
        <taxon>Trichinellidae</taxon>
        <taxon>Trichinella</taxon>
    </lineage>
</organism>
<proteinExistence type="predicted"/>
<accession>A0A0V1A2M8</accession>
<keyword evidence="2" id="KW-1185">Reference proteome</keyword>
<sequence>MNFCRTFLKSVKSEMRQFAMNGDLKIIMTNVRCSNLQNQNLSLTVIKWKFMLLASYSCEANKRQDCGLKFAY</sequence>
<dbReference type="AlphaFoldDB" id="A0A0V1A2M8"/>
<name>A0A0V1A2M8_9BILA</name>
<gene>
    <name evidence="1" type="ORF">T12_9229</name>
</gene>
<dbReference type="EMBL" id="JYDQ01000042">
    <property type="protein sequence ID" value="KRY18804.1"/>
    <property type="molecule type" value="Genomic_DNA"/>
</dbReference>